<dbReference type="Gene3D" id="1.10.10.10">
    <property type="entry name" value="Winged helix-like DNA-binding domain superfamily/Winged helix DNA-binding domain"/>
    <property type="match status" value="1"/>
</dbReference>
<evidence type="ECO:0000259" key="4">
    <source>
        <dbReference type="PROSITE" id="PS51118"/>
    </source>
</evidence>
<protein>
    <submittedName>
        <fullName evidence="5">Helix-turn-helix transcriptional regulator</fullName>
    </submittedName>
</protein>
<reference evidence="5" key="1">
    <citation type="submission" date="2022-10" db="EMBL/GenBank/DDBJ databases">
        <title>Rhodococcus sp.75.</title>
        <authorList>
            <person name="Sun M."/>
        </authorList>
    </citation>
    <scope>NUCLEOTIDE SEQUENCE</scope>
    <source>
        <strain evidence="5">75</strain>
    </source>
</reference>
<dbReference type="PROSITE" id="PS51118">
    <property type="entry name" value="HTH_HXLR"/>
    <property type="match status" value="1"/>
</dbReference>
<accession>A0ABY6P113</accession>
<name>A0ABY6P113_9NOCA</name>
<dbReference type="InterPro" id="IPR036388">
    <property type="entry name" value="WH-like_DNA-bd_sf"/>
</dbReference>
<dbReference type="PANTHER" id="PTHR33204:SF18">
    <property type="entry name" value="TRANSCRIPTIONAL REGULATORY PROTEIN"/>
    <property type="match status" value="1"/>
</dbReference>
<dbReference type="SUPFAM" id="SSF46785">
    <property type="entry name" value="Winged helix' DNA-binding domain"/>
    <property type="match status" value="1"/>
</dbReference>
<dbReference type="EMBL" id="CP110615">
    <property type="protein sequence ID" value="UZJ24898.1"/>
    <property type="molecule type" value="Genomic_DNA"/>
</dbReference>
<dbReference type="InterPro" id="IPR036390">
    <property type="entry name" value="WH_DNA-bd_sf"/>
</dbReference>
<dbReference type="Proteomes" id="UP001164965">
    <property type="component" value="Chromosome"/>
</dbReference>
<dbReference type="PANTHER" id="PTHR33204">
    <property type="entry name" value="TRANSCRIPTIONAL REGULATOR, MARR FAMILY"/>
    <property type="match status" value="1"/>
</dbReference>
<gene>
    <name evidence="5" type="ORF">RHODO2019_17655</name>
</gene>
<evidence type="ECO:0000256" key="3">
    <source>
        <dbReference type="ARBA" id="ARBA00023163"/>
    </source>
</evidence>
<evidence type="ECO:0000256" key="1">
    <source>
        <dbReference type="ARBA" id="ARBA00023015"/>
    </source>
</evidence>
<keyword evidence="2" id="KW-0238">DNA-binding</keyword>
<evidence type="ECO:0000313" key="5">
    <source>
        <dbReference type="EMBL" id="UZJ24898.1"/>
    </source>
</evidence>
<dbReference type="Pfam" id="PF01638">
    <property type="entry name" value="HxlR"/>
    <property type="match status" value="1"/>
</dbReference>
<proteinExistence type="predicted"/>
<organism evidence="5 6">
    <name type="scientific">Rhodococcus antarcticus</name>
    <dbReference type="NCBI Taxonomy" id="2987751"/>
    <lineage>
        <taxon>Bacteria</taxon>
        <taxon>Bacillati</taxon>
        <taxon>Actinomycetota</taxon>
        <taxon>Actinomycetes</taxon>
        <taxon>Mycobacteriales</taxon>
        <taxon>Nocardiaceae</taxon>
        <taxon>Rhodococcus</taxon>
    </lineage>
</organism>
<feature type="domain" description="HTH hxlR-type" evidence="4">
    <location>
        <begin position="14"/>
        <end position="111"/>
    </location>
</feature>
<sequence>MHRTDPADLPGRACSVAAALDVVGDRWSLLVVREVSFGHHRFSEILAGTGAPRDRLTARLKLLVEVGVLERRPYQDHPPRAGYHLTAAGGGLLPVLHALRQWGDDNVVTAPPVRLVHGPDDHEARAEWTCVTCRQPLRGSHAHLERVQP</sequence>
<evidence type="ECO:0000256" key="2">
    <source>
        <dbReference type="ARBA" id="ARBA00023125"/>
    </source>
</evidence>
<dbReference type="InterPro" id="IPR002577">
    <property type="entry name" value="HTH_HxlR"/>
</dbReference>
<evidence type="ECO:0000313" key="6">
    <source>
        <dbReference type="Proteomes" id="UP001164965"/>
    </source>
</evidence>
<keyword evidence="6" id="KW-1185">Reference proteome</keyword>
<dbReference type="RefSeq" id="WP_265383004.1">
    <property type="nucleotide sequence ID" value="NZ_CP110615.1"/>
</dbReference>
<keyword evidence="3" id="KW-0804">Transcription</keyword>
<keyword evidence="1" id="KW-0805">Transcription regulation</keyword>